<dbReference type="SMART" id="SM00490">
    <property type="entry name" value="HELICc"/>
    <property type="match status" value="1"/>
</dbReference>
<dbReference type="AlphaFoldDB" id="A0A1H0FTZ0"/>
<dbReference type="Gene3D" id="3.40.50.300">
    <property type="entry name" value="P-loop containing nucleotide triphosphate hydrolases"/>
    <property type="match status" value="2"/>
</dbReference>
<dbReference type="GO" id="GO:0003677">
    <property type="term" value="F:DNA binding"/>
    <property type="evidence" value="ECO:0007669"/>
    <property type="project" value="InterPro"/>
</dbReference>
<dbReference type="CDD" id="cd18799">
    <property type="entry name" value="SF2_C_EcoAI-like"/>
    <property type="match status" value="1"/>
</dbReference>
<evidence type="ECO:0000313" key="4">
    <source>
        <dbReference type="Proteomes" id="UP000198778"/>
    </source>
</evidence>
<dbReference type="PANTHER" id="PTHR47396">
    <property type="entry name" value="TYPE I RESTRICTION ENZYME ECOKI R PROTEIN"/>
    <property type="match status" value="1"/>
</dbReference>
<dbReference type="GO" id="GO:0004386">
    <property type="term" value="F:helicase activity"/>
    <property type="evidence" value="ECO:0007669"/>
    <property type="project" value="UniProtKB-KW"/>
</dbReference>
<dbReference type="PROSITE" id="PS51192">
    <property type="entry name" value="HELICASE_ATP_BIND_1"/>
    <property type="match status" value="1"/>
</dbReference>
<dbReference type="Pfam" id="PF13091">
    <property type="entry name" value="PLDc_2"/>
    <property type="match status" value="1"/>
</dbReference>
<accession>A0A1H0FTZ0</accession>
<dbReference type="GO" id="GO:0016787">
    <property type="term" value="F:hydrolase activity"/>
    <property type="evidence" value="ECO:0007669"/>
    <property type="project" value="InterPro"/>
</dbReference>
<evidence type="ECO:0000259" key="1">
    <source>
        <dbReference type="PROSITE" id="PS51192"/>
    </source>
</evidence>
<dbReference type="OrthoDB" id="9802848at2"/>
<sequence>MGQKLLVNSASGNLLKELTDSLETCDRFYFGVAFVNFSGVQLLLDTLKEAEKRGIQGKIMTSTYLNFTDPKALERLKAFDHIDLRVFVTDQQTGFHTKAYIFEYEESYKIIIGSSNVTQSALKSNVEWNVEIISKKDGQFVEEVLAEYEQLWQRSTQATAQFLHEYEELYRNIERMQRTANLVYEKAEYIVQNSMQRRAIENLTRLRDLNEKKALVVAATGTGKTYMAAFDVQQVRPVKLLFLVHREDILQKAKETFETLLPNIQRSFGVLTGTRKDWGADYLFANIRTLANHYEHFSPDEFDYIIVDEAHHATAPQYEKVLAWFQPKFMLGMTATPERSDQLSVFELFDHNVALEVRLHEALEDDIVAPFHYFGITDIAEIDLQQVRLEDTAELAKKLQVHKRVDFIMEQMNFYGNDGQFRKGLGFCVNREHAAFMAEEFTKRGIPSLYLSGDDNGETRAEAIQALEDEKSPIEFLFTVDIFNEGVDIPSVNQVLMLRPTQSPIVFIQQLGRGLRKHSGKQFLTVLDFIGNHAKSYLIAVALNGQRYYDKESLKVAVATGFAHVPGATHIQMDEISQKQILEQIDQESFYSMAYLKEQYMEFKKVRHGKPPYKLMDYYTYDGAPDPVKFIQKEGSYLSFLAKVETDDNIRLLLHDQVWAKVYKELSKFLPLKRPHEASLYLALMHQKELSWEEASYHIRHWVEETAAESVRHAIKNIANTFLDQREKDRFPALAEWEGEKVIRTSILEELLQNKEYTSYLTDLLEYGLHRYEREFGKTDYGIPFFKLHEQYQMRDAALLSNASVTHSSFRGSGLLRNDKDLFLFVDLHKEADTEERLLYKDEILSPERVQWESPNNMAQHSGRGQSIIRHKELGNKLHLFVRKYKHIEGNVTEPFIYLGELEVESWQNEKPVMFHMKLHHRIPPQLYRELTEKV</sequence>
<dbReference type="Pfam" id="PF00271">
    <property type="entry name" value="Helicase_C"/>
    <property type="match status" value="1"/>
</dbReference>
<feature type="domain" description="Helicase ATP-binding" evidence="1">
    <location>
        <begin position="205"/>
        <end position="355"/>
    </location>
</feature>
<dbReference type="CDD" id="cd09204">
    <property type="entry name" value="PLDc_N_DEXD_b2"/>
    <property type="match status" value="1"/>
</dbReference>
<dbReference type="InterPro" id="IPR006935">
    <property type="entry name" value="Helicase/UvrB_N"/>
</dbReference>
<protein>
    <submittedName>
        <fullName evidence="3">Helicase conserved C-terminal domain-containing protein</fullName>
    </submittedName>
</protein>
<evidence type="ECO:0000259" key="2">
    <source>
        <dbReference type="PROSITE" id="PS51194"/>
    </source>
</evidence>
<name>A0A1H0FTZ0_9BACI</name>
<keyword evidence="4" id="KW-1185">Reference proteome</keyword>
<dbReference type="GO" id="GO:0005524">
    <property type="term" value="F:ATP binding"/>
    <property type="evidence" value="ECO:0007669"/>
    <property type="project" value="InterPro"/>
</dbReference>
<dbReference type="InterPro" id="IPR050742">
    <property type="entry name" value="Helicase_Restrict-Modif_Enz"/>
</dbReference>
<dbReference type="STRING" id="745820.SAMN04488053_10587"/>
<keyword evidence="3" id="KW-0067">ATP-binding</keyword>
<dbReference type="Pfam" id="PF11907">
    <property type="entry name" value="DUF3427"/>
    <property type="match status" value="1"/>
</dbReference>
<dbReference type="InterPro" id="IPR021835">
    <property type="entry name" value="DUF3427"/>
</dbReference>
<gene>
    <name evidence="3" type="ORF">SAMN04488053_10587</name>
</gene>
<dbReference type="EMBL" id="FNIL01000005">
    <property type="protein sequence ID" value="SDN98105.1"/>
    <property type="molecule type" value="Genomic_DNA"/>
</dbReference>
<dbReference type="PANTHER" id="PTHR47396:SF1">
    <property type="entry name" value="ATP-DEPENDENT HELICASE IRC3-RELATED"/>
    <property type="match status" value="1"/>
</dbReference>
<keyword evidence="3" id="KW-0347">Helicase</keyword>
<feature type="domain" description="Helicase C-terminal" evidence="2">
    <location>
        <begin position="400"/>
        <end position="562"/>
    </location>
</feature>
<dbReference type="InterPro" id="IPR025202">
    <property type="entry name" value="PLD-like_dom"/>
</dbReference>
<evidence type="ECO:0000313" key="3">
    <source>
        <dbReference type="EMBL" id="SDN98105.1"/>
    </source>
</evidence>
<dbReference type="Gene3D" id="3.30.870.10">
    <property type="entry name" value="Endonuclease Chain A"/>
    <property type="match status" value="1"/>
</dbReference>
<reference evidence="4" key="1">
    <citation type="submission" date="2016-10" db="EMBL/GenBank/DDBJ databases">
        <authorList>
            <person name="Varghese N."/>
            <person name="Submissions S."/>
        </authorList>
    </citation>
    <scope>NUCLEOTIDE SEQUENCE [LARGE SCALE GENOMIC DNA]</scope>
    <source>
        <strain evidence="4">CGMCC 1.10369</strain>
    </source>
</reference>
<proteinExistence type="predicted"/>
<dbReference type="InterPro" id="IPR001650">
    <property type="entry name" value="Helicase_C-like"/>
</dbReference>
<dbReference type="InterPro" id="IPR014001">
    <property type="entry name" value="Helicase_ATP-bd"/>
</dbReference>
<dbReference type="PROSITE" id="PS51194">
    <property type="entry name" value="HELICASE_CTER"/>
    <property type="match status" value="1"/>
</dbReference>
<dbReference type="RefSeq" id="WP_090842811.1">
    <property type="nucleotide sequence ID" value="NZ_FNIL01000005.1"/>
</dbReference>
<dbReference type="InterPro" id="IPR027417">
    <property type="entry name" value="P-loop_NTPase"/>
</dbReference>
<dbReference type="CDD" id="cd18032">
    <property type="entry name" value="DEXHc_RE_I_III_res"/>
    <property type="match status" value="1"/>
</dbReference>
<dbReference type="GO" id="GO:0005829">
    <property type="term" value="C:cytosol"/>
    <property type="evidence" value="ECO:0007669"/>
    <property type="project" value="TreeGrafter"/>
</dbReference>
<keyword evidence="3" id="KW-0547">Nucleotide-binding</keyword>
<keyword evidence="3" id="KW-0378">Hydrolase</keyword>
<dbReference type="Pfam" id="PF04851">
    <property type="entry name" value="ResIII"/>
    <property type="match status" value="1"/>
</dbReference>
<dbReference type="SMART" id="SM00487">
    <property type="entry name" value="DEXDc"/>
    <property type="match status" value="1"/>
</dbReference>
<dbReference type="Pfam" id="PF26350">
    <property type="entry name" value="DUF8090"/>
    <property type="match status" value="1"/>
</dbReference>
<dbReference type="Proteomes" id="UP000198778">
    <property type="component" value="Unassembled WGS sequence"/>
</dbReference>
<dbReference type="InterPro" id="IPR058403">
    <property type="entry name" value="DUF8090"/>
</dbReference>
<dbReference type="SUPFAM" id="SSF52540">
    <property type="entry name" value="P-loop containing nucleoside triphosphate hydrolases"/>
    <property type="match status" value="1"/>
</dbReference>
<organism evidence="3 4">
    <name type="scientific">Alkalicoccus daliensis</name>
    <dbReference type="NCBI Taxonomy" id="745820"/>
    <lineage>
        <taxon>Bacteria</taxon>
        <taxon>Bacillati</taxon>
        <taxon>Bacillota</taxon>
        <taxon>Bacilli</taxon>
        <taxon>Bacillales</taxon>
        <taxon>Bacillaceae</taxon>
        <taxon>Alkalicoccus</taxon>
    </lineage>
</organism>
<dbReference type="SUPFAM" id="SSF56024">
    <property type="entry name" value="Phospholipase D/nuclease"/>
    <property type="match status" value="1"/>
</dbReference>